<organism evidence="2 3">
    <name type="scientific">Pseudonocardia xinjiangensis</name>
    <dbReference type="NCBI Taxonomy" id="75289"/>
    <lineage>
        <taxon>Bacteria</taxon>
        <taxon>Bacillati</taxon>
        <taxon>Actinomycetota</taxon>
        <taxon>Actinomycetes</taxon>
        <taxon>Pseudonocardiales</taxon>
        <taxon>Pseudonocardiaceae</taxon>
        <taxon>Pseudonocardia</taxon>
    </lineage>
</organism>
<reference evidence="2 3" key="1">
    <citation type="submission" date="2020-04" db="EMBL/GenBank/DDBJ databases">
        <authorList>
            <person name="Klaysubun C."/>
            <person name="Duangmal K."/>
            <person name="Lipun K."/>
        </authorList>
    </citation>
    <scope>NUCLEOTIDE SEQUENCE [LARGE SCALE GENOMIC DNA]</scope>
    <source>
        <strain evidence="2 3">JCM 11839</strain>
    </source>
</reference>
<keyword evidence="1" id="KW-0472">Membrane</keyword>
<sequence length="102" mass="10217">MGSARAVNARRRGAGGVLRGLSGLLAGGLVALLVALGIAWYVADRTGTSGPGVPTLVWHALAAVAAVVAQRYADRHRGAGGAVAAAAVIVIAAVLLTTQWFF</sequence>
<dbReference type="EMBL" id="JAAXKY010000066">
    <property type="protein sequence ID" value="NMH79384.1"/>
    <property type="molecule type" value="Genomic_DNA"/>
</dbReference>
<feature type="transmembrane region" description="Helical" evidence="1">
    <location>
        <begin position="55"/>
        <end position="73"/>
    </location>
</feature>
<gene>
    <name evidence="2" type="ORF">HF577_20090</name>
</gene>
<keyword evidence="1" id="KW-1133">Transmembrane helix</keyword>
<accession>A0ABX1RIW1</accession>
<comment type="caution">
    <text evidence="2">The sequence shown here is derived from an EMBL/GenBank/DDBJ whole genome shotgun (WGS) entry which is preliminary data.</text>
</comment>
<dbReference type="RefSeq" id="WP_169397447.1">
    <property type="nucleotide sequence ID" value="NZ_BAAAJH010000012.1"/>
</dbReference>
<evidence type="ECO:0000256" key="1">
    <source>
        <dbReference type="SAM" id="Phobius"/>
    </source>
</evidence>
<keyword evidence="1" id="KW-0812">Transmembrane</keyword>
<feature type="transmembrane region" description="Helical" evidence="1">
    <location>
        <begin position="21"/>
        <end position="43"/>
    </location>
</feature>
<keyword evidence="3" id="KW-1185">Reference proteome</keyword>
<dbReference type="Proteomes" id="UP001296706">
    <property type="component" value="Unassembled WGS sequence"/>
</dbReference>
<evidence type="ECO:0000313" key="2">
    <source>
        <dbReference type="EMBL" id="NMH79384.1"/>
    </source>
</evidence>
<evidence type="ECO:0000313" key="3">
    <source>
        <dbReference type="Proteomes" id="UP001296706"/>
    </source>
</evidence>
<feature type="transmembrane region" description="Helical" evidence="1">
    <location>
        <begin position="80"/>
        <end position="101"/>
    </location>
</feature>
<proteinExistence type="predicted"/>
<protein>
    <submittedName>
        <fullName evidence="2">Uncharacterized protein</fullName>
    </submittedName>
</protein>
<name>A0ABX1RIW1_9PSEU</name>